<name>A0A150J6D5_9EURY</name>
<accession>A0A150J6D5</accession>
<gene>
    <name evidence="1" type="ORF">AMQ22_00578</name>
</gene>
<dbReference type="Proteomes" id="UP000075398">
    <property type="component" value="Unassembled WGS sequence"/>
</dbReference>
<protein>
    <submittedName>
        <fullName evidence="1">Uncharacterized protein</fullName>
    </submittedName>
</protein>
<proteinExistence type="predicted"/>
<dbReference type="EMBL" id="LNGC01000016">
    <property type="protein sequence ID" value="KYC52787.1"/>
    <property type="molecule type" value="Genomic_DNA"/>
</dbReference>
<evidence type="ECO:0000313" key="2">
    <source>
        <dbReference type="Proteomes" id="UP000075398"/>
    </source>
</evidence>
<reference evidence="1 2" key="1">
    <citation type="journal article" date="2016" name="ISME J.">
        <title>Chasing the elusive Euryarchaeota class WSA2: genomes reveal a uniquely fastidious methyl-reducing methanogen.</title>
        <authorList>
            <person name="Nobu M.K."/>
            <person name="Narihiro T."/>
            <person name="Kuroda K."/>
            <person name="Mei R."/>
            <person name="Liu W.T."/>
        </authorList>
    </citation>
    <scope>NUCLEOTIDE SEQUENCE [LARGE SCALE GENOMIC DNA]</scope>
    <source>
        <strain evidence="1">U1lsi0528_Bin055</strain>
    </source>
</reference>
<evidence type="ECO:0000313" key="1">
    <source>
        <dbReference type="EMBL" id="KYC52787.1"/>
    </source>
</evidence>
<sequence>MKSLQKTLQRYIYENFEDDMNIIKNKCFEDINVVVIDYIIEDTRYVEPIKYNIDEDKFQPLPHLTYQFKRKEAMIANWYYRFLIEHFERGFQVVGTDKVKKIRDSALKHESYIDDDGL</sequence>
<comment type="caution">
    <text evidence="1">The sequence shown here is derived from an EMBL/GenBank/DDBJ whole genome shotgun (WGS) entry which is preliminary data.</text>
</comment>
<organism evidence="1 2">
    <name type="scientific">Candidatus Methanofastidiosum methylothiophilum</name>
    <dbReference type="NCBI Taxonomy" id="1705564"/>
    <lineage>
        <taxon>Archaea</taxon>
        <taxon>Methanobacteriati</taxon>
        <taxon>Methanobacteriota</taxon>
        <taxon>Stenosarchaea group</taxon>
        <taxon>Candidatus Methanofastidiosia</taxon>
        <taxon>Candidatus Methanofastidiosales</taxon>
        <taxon>Candidatus Methanofastidiosaceae</taxon>
        <taxon>Candidatus Methanofastidiosum</taxon>
    </lineage>
</organism>
<dbReference type="AlphaFoldDB" id="A0A150J6D5"/>